<dbReference type="SUPFAM" id="SSF117281">
    <property type="entry name" value="Kelch motif"/>
    <property type="match status" value="1"/>
</dbReference>
<evidence type="ECO:0000256" key="2">
    <source>
        <dbReference type="ARBA" id="ARBA00022737"/>
    </source>
</evidence>
<dbReference type="EMBL" id="PQFF01000048">
    <property type="protein sequence ID" value="RHZ86442.1"/>
    <property type="molecule type" value="Genomic_DNA"/>
</dbReference>
<dbReference type="InterPro" id="IPR015915">
    <property type="entry name" value="Kelch-typ_b-propeller"/>
</dbReference>
<evidence type="ECO:0000313" key="6">
    <source>
        <dbReference type="EMBL" id="RHZ86442.1"/>
    </source>
</evidence>
<gene>
    <name evidence="6" type="ORF">Glove_51g86</name>
</gene>
<dbReference type="Gene3D" id="2.120.10.80">
    <property type="entry name" value="Kelch-type beta propeller"/>
    <property type="match status" value="2"/>
</dbReference>
<dbReference type="InterPro" id="IPR011043">
    <property type="entry name" value="Gal_Oxase/kelch_b-propeller"/>
</dbReference>
<keyword evidence="4" id="KW-0472">Membrane</keyword>
<reference evidence="6 7" key="1">
    <citation type="submission" date="2018-08" db="EMBL/GenBank/DDBJ databases">
        <title>Genome and evolution of the arbuscular mycorrhizal fungus Diversispora epigaea (formerly Glomus versiforme) and its bacterial endosymbionts.</title>
        <authorList>
            <person name="Sun X."/>
            <person name="Fei Z."/>
            <person name="Harrison M."/>
        </authorList>
    </citation>
    <scope>NUCLEOTIDE SEQUENCE [LARGE SCALE GENOMIC DNA]</scope>
    <source>
        <strain evidence="6 7">IT104</strain>
    </source>
</reference>
<keyword evidence="4" id="KW-1133">Transmembrane helix</keyword>
<evidence type="ECO:0000313" key="7">
    <source>
        <dbReference type="Proteomes" id="UP000266861"/>
    </source>
</evidence>
<keyword evidence="5" id="KW-0732">Signal</keyword>
<dbReference type="PANTHER" id="PTHR46093:SF18">
    <property type="entry name" value="FIBRONECTIN TYPE-III DOMAIN-CONTAINING PROTEIN"/>
    <property type="match status" value="1"/>
</dbReference>
<evidence type="ECO:0008006" key="8">
    <source>
        <dbReference type="Google" id="ProtNLM"/>
    </source>
</evidence>
<evidence type="ECO:0000256" key="5">
    <source>
        <dbReference type="SAM" id="SignalP"/>
    </source>
</evidence>
<evidence type="ECO:0000256" key="4">
    <source>
        <dbReference type="SAM" id="Phobius"/>
    </source>
</evidence>
<dbReference type="OrthoDB" id="432528at2759"/>
<dbReference type="Pfam" id="PF24681">
    <property type="entry name" value="Kelch_KLHDC2_KLHL20_DRC7"/>
    <property type="match status" value="1"/>
</dbReference>
<dbReference type="AlphaFoldDB" id="A0A397JGX6"/>
<keyword evidence="2" id="KW-0677">Repeat</keyword>
<feature type="signal peptide" evidence="5">
    <location>
        <begin position="1"/>
        <end position="20"/>
    </location>
</feature>
<dbReference type="Proteomes" id="UP000266861">
    <property type="component" value="Unassembled WGS sequence"/>
</dbReference>
<accession>A0A397JGX6</accession>
<keyword evidence="7" id="KW-1185">Reference proteome</keyword>
<proteinExistence type="predicted"/>
<protein>
    <recommendedName>
        <fullName evidence="8">Galactose oxidase</fullName>
    </recommendedName>
</protein>
<name>A0A397JGX6_9GLOM</name>
<dbReference type="SUPFAM" id="SSF50965">
    <property type="entry name" value="Galactose oxidase, central domain"/>
    <property type="match status" value="1"/>
</dbReference>
<evidence type="ECO:0000256" key="1">
    <source>
        <dbReference type="ARBA" id="ARBA00022441"/>
    </source>
</evidence>
<evidence type="ECO:0000256" key="3">
    <source>
        <dbReference type="SAM" id="MobiDB-lite"/>
    </source>
</evidence>
<feature type="region of interest" description="Disordered" evidence="3">
    <location>
        <begin position="358"/>
        <end position="391"/>
    </location>
</feature>
<dbReference type="PANTHER" id="PTHR46093">
    <property type="entry name" value="ACYL-COA-BINDING DOMAIN-CONTAINING PROTEIN 5"/>
    <property type="match status" value="1"/>
</dbReference>
<comment type="caution">
    <text evidence="6">The sequence shown here is derived from an EMBL/GenBank/DDBJ whole genome shotgun (WGS) entry which is preliminary data.</text>
</comment>
<keyword evidence="4" id="KW-0812">Transmembrane</keyword>
<feature type="compositionally biased region" description="Low complexity" evidence="3">
    <location>
        <begin position="360"/>
        <end position="391"/>
    </location>
</feature>
<feature type="chain" id="PRO_5017188231" description="Galactose oxidase" evidence="5">
    <location>
        <begin position="21"/>
        <end position="438"/>
    </location>
</feature>
<sequence>MHFSFKIIFYVIFLINSILCYDPPKRAGHDSVIINNRLLVLAGEKNQSSYTYELFYLDLSMSFDNTNLPWTLIPDGNLPINNRFSTAIVGLDNSTIFQIGGFIINKDTLDYDFSKQVYTYDYSTSKWATPSIIGDNVPPRQQIRGVIDNSGIIYIFGGVNATNLTALTGTRYNDMNTLDTSSLTWRTLSISENLPFPCCDYSASLLPNGIIVYIGGQEDSGLTYYVLVKMKSIKLFDTKKLEWSSMNATGDDVDSRWLFSSVLTSDGYIIIFGGCSYYYFSVSPNLAILDTNKSPYEWSIPSNSKVNSPPFIYGHSSNLYFNYMIILFGYNADDQIYNSQVYIYDTTSNKWVTSFNPPVSTTTSTSTSISTRTSSSTSTRTSTHTSANTLTTSTKKSSKGLAIGLGLGISAVVVISGIFIIIFISRRKKRILRISGNQ</sequence>
<organism evidence="6 7">
    <name type="scientific">Diversispora epigaea</name>
    <dbReference type="NCBI Taxonomy" id="1348612"/>
    <lineage>
        <taxon>Eukaryota</taxon>
        <taxon>Fungi</taxon>
        <taxon>Fungi incertae sedis</taxon>
        <taxon>Mucoromycota</taxon>
        <taxon>Glomeromycotina</taxon>
        <taxon>Glomeromycetes</taxon>
        <taxon>Diversisporales</taxon>
        <taxon>Diversisporaceae</taxon>
        <taxon>Diversispora</taxon>
    </lineage>
</organism>
<feature type="transmembrane region" description="Helical" evidence="4">
    <location>
        <begin position="401"/>
        <end position="424"/>
    </location>
</feature>
<keyword evidence="1" id="KW-0880">Kelch repeat</keyword>